<dbReference type="EMBL" id="CP060718">
    <property type="protein sequence ID" value="QNN68650.1"/>
    <property type="molecule type" value="Genomic_DNA"/>
</dbReference>
<organism evidence="14 15">
    <name type="scientific">Sphingomonas lutea</name>
    <dbReference type="NCBI Taxonomy" id="1045317"/>
    <lineage>
        <taxon>Bacteria</taxon>
        <taxon>Pseudomonadati</taxon>
        <taxon>Pseudomonadota</taxon>
        <taxon>Alphaproteobacteria</taxon>
        <taxon>Sphingomonadales</taxon>
        <taxon>Sphingomonadaceae</taxon>
        <taxon>Sphingomonas</taxon>
    </lineage>
</organism>
<evidence type="ECO:0000256" key="3">
    <source>
        <dbReference type="ARBA" id="ARBA00022452"/>
    </source>
</evidence>
<accession>A0A7G9SLC5</accession>
<dbReference type="Gene3D" id="2.170.130.10">
    <property type="entry name" value="TonB-dependent receptor, plug domain"/>
    <property type="match status" value="1"/>
</dbReference>
<keyword evidence="4 8" id="KW-0812">Transmembrane</keyword>
<feature type="domain" description="TonB-dependent receptor plug" evidence="13">
    <location>
        <begin position="62"/>
        <end position="164"/>
    </location>
</feature>
<dbReference type="GO" id="GO:0015344">
    <property type="term" value="F:siderophore uptake transmembrane transporter activity"/>
    <property type="evidence" value="ECO:0007669"/>
    <property type="project" value="TreeGrafter"/>
</dbReference>
<dbReference type="InterPro" id="IPR039426">
    <property type="entry name" value="TonB-dep_rcpt-like"/>
</dbReference>
<evidence type="ECO:0000256" key="4">
    <source>
        <dbReference type="ARBA" id="ARBA00022692"/>
    </source>
</evidence>
<keyword evidence="11" id="KW-0732">Signal</keyword>
<dbReference type="KEGG" id="slut:H9L13_11225"/>
<feature type="chain" id="PRO_5028874582" evidence="11">
    <location>
        <begin position="19"/>
        <end position="718"/>
    </location>
</feature>
<evidence type="ECO:0000256" key="10">
    <source>
        <dbReference type="SAM" id="MobiDB-lite"/>
    </source>
</evidence>
<dbReference type="Pfam" id="PF00593">
    <property type="entry name" value="TonB_dep_Rec_b-barrel"/>
    <property type="match status" value="1"/>
</dbReference>
<dbReference type="GO" id="GO:0009279">
    <property type="term" value="C:cell outer membrane"/>
    <property type="evidence" value="ECO:0007669"/>
    <property type="project" value="UniProtKB-SubCell"/>
</dbReference>
<keyword evidence="5 9" id="KW-0798">TonB box</keyword>
<dbReference type="SUPFAM" id="SSF56935">
    <property type="entry name" value="Porins"/>
    <property type="match status" value="1"/>
</dbReference>
<dbReference type="PROSITE" id="PS52016">
    <property type="entry name" value="TONB_DEPENDENT_REC_3"/>
    <property type="match status" value="1"/>
</dbReference>
<evidence type="ECO:0000256" key="8">
    <source>
        <dbReference type="PROSITE-ProRule" id="PRU01360"/>
    </source>
</evidence>
<dbReference type="AlphaFoldDB" id="A0A7G9SLC5"/>
<dbReference type="Gene3D" id="2.40.170.20">
    <property type="entry name" value="TonB-dependent receptor, beta-barrel domain"/>
    <property type="match status" value="1"/>
</dbReference>
<comment type="similarity">
    <text evidence="8 9">Belongs to the TonB-dependent receptor family.</text>
</comment>
<protein>
    <submittedName>
        <fullName evidence="14">TonB-dependent receptor</fullName>
    </submittedName>
</protein>
<dbReference type="InterPro" id="IPR012910">
    <property type="entry name" value="Plug_dom"/>
</dbReference>
<dbReference type="GO" id="GO:0044718">
    <property type="term" value="P:siderophore transmembrane transport"/>
    <property type="evidence" value="ECO:0007669"/>
    <property type="project" value="TreeGrafter"/>
</dbReference>
<keyword evidence="6 8" id="KW-0472">Membrane</keyword>
<dbReference type="PANTHER" id="PTHR30069">
    <property type="entry name" value="TONB-DEPENDENT OUTER MEMBRANE RECEPTOR"/>
    <property type="match status" value="1"/>
</dbReference>
<feature type="compositionally biased region" description="Acidic residues" evidence="10">
    <location>
        <begin position="319"/>
        <end position="328"/>
    </location>
</feature>
<evidence type="ECO:0000256" key="9">
    <source>
        <dbReference type="RuleBase" id="RU003357"/>
    </source>
</evidence>
<evidence type="ECO:0000256" key="1">
    <source>
        <dbReference type="ARBA" id="ARBA00004571"/>
    </source>
</evidence>
<evidence type="ECO:0000313" key="14">
    <source>
        <dbReference type="EMBL" id="QNN68650.1"/>
    </source>
</evidence>
<comment type="subcellular location">
    <subcellularLocation>
        <location evidence="1 8">Cell outer membrane</location>
        <topology evidence="1 8">Multi-pass membrane protein</topology>
    </subcellularLocation>
</comment>
<evidence type="ECO:0000256" key="5">
    <source>
        <dbReference type="ARBA" id="ARBA00023077"/>
    </source>
</evidence>
<evidence type="ECO:0000259" key="12">
    <source>
        <dbReference type="Pfam" id="PF00593"/>
    </source>
</evidence>
<name>A0A7G9SLC5_9SPHN</name>
<evidence type="ECO:0000256" key="11">
    <source>
        <dbReference type="SAM" id="SignalP"/>
    </source>
</evidence>
<dbReference type="Pfam" id="PF07715">
    <property type="entry name" value="Plug"/>
    <property type="match status" value="1"/>
</dbReference>
<keyword evidence="2 8" id="KW-0813">Transport</keyword>
<dbReference type="Proteomes" id="UP000515971">
    <property type="component" value="Chromosome"/>
</dbReference>
<evidence type="ECO:0000313" key="15">
    <source>
        <dbReference type="Proteomes" id="UP000515971"/>
    </source>
</evidence>
<gene>
    <name evidence="14" type="ORF">H9L13_11225</name>
</gene>
<keyword evidence="7 8" id="KW-0998">Cell outer membrane</keyword>
<feature type="signal peptide" evidence="11">
    <location>
        <begin position="1"/>
        <end position="18"/>
    </location>
</feature>
<keyword evidence="14" id="KW-0675">Receptor</keyword>
<dbReference type="InterPro" id="IPR037066">
    <property type="entry name" value="Plug_dom_sf"/>
</dbReference>
<sequence length="718" mass="77288">MLAILLASAAGLTTPALAQSPASQPPPQRPTTTPAAADAHSTHAGHEDEIVVTGRYVQNLDLLAGTSVLDGADLQRDIRGQLGDTLAKLPGVSATSFSPGASRPVLRGFQGERIRVLTDGIGSIDVSNTSADHAVTIDPLTAERIEVLHGPAVLLFGGQAIGGAVNVIDRRIPHVVPEGGYHVDVLGSLSSAADERSVGAGADIALGQSGFVAHLDGSWRKSDDLRTGGYLLSPQLRAEQLEIAEEELAEGHPEEAVEALALADQRGRIPNSQTEQKGFGAGLSFIRDTFEIGGSVGRFESVYGVPARPGAEHHHGEGEGEDAEEGAEEAPVSIDLKQTRYDLRAEYSPDAGFLEKIRFRGATAKYRHTEFEGDEVGTVFRNKGLEARFELVQRDRNGWRGASGAQYFRRNFQAVGAEAFLPANKTNSFGLFTLQEFTLGKVGLEGSLRYDSTQVESDILDFDRSFSAISGAAGASYAIAPQAKLGINLSRTTRAPSAEELLSNGPHIATQAFEVGDPDLRKERSVGAEAYVRLDRRDWKLSLTGFANWFDDFIYDDATGAEEDGLPVFQYFQRDATYYGVEAQASATLTRIGGFTIVGDAVADYVRATIKGVGPVPRIPPFRLLAGLEAQSTNWDGRVEVERVAGQDRTAAFELPTEGFTMVNASIAWRPWGKNRETAIMLSANNIFDVEARRHASFTKDFVPLAGRDIRLSARFSF</sequence>
<feature type="domain" description="TonB-dependent receptor-like beta-barrel" evidence="12">
    <location>
        <begin position="338"/>
        <end position="687"/>
    </location>
</feature>
<evidence type="ECO:0000256" key="7">
    <source>
        <dbReference type="ARBA" id="ARBA00023237"/>
    </source>
</evidence>
<dbReference type="PANTHER" id="PTHR30069:SF40">
    <property type="entry name" value="TONB-DEPENDENT RECEPTOR NMB0964-RELATED"/>
    <property type="match status" value="1"/>
</dbReference>
<keyword evidence="15" id="KW-1185">Reference proteome</keyword>
<feature type="region of interest" description="Disordered" evidence="10">
    <location>
        <begin position="16"/>
        <end position="45"/>
    </location>
</feature>
<evidence type="ECO:0000256" key="6">
    <source>
        <dbReference type="ARBA" id="ARBA00023136"/>
    </source>
</evidence>
<feature type="region of interest" description="Disordered" evidence="10">
    <location>
        <begin position="306"/>
        <end position="333"/>
    </location>
</feature>
<evidence type="ECO:0000256" key="2">
    <source>
        <dbReference type="ARBA" id="ARBA00022448"/>
    </source>
</evidence>
<feature type="compositionally biased region" description="Low complexity" evidence="10">
    <location>
        <begin position="30"/>
        <end position="39"/>
    </location>
</feature>
<keyword evidence="3 8" id="KW-1134">Transmembrane beta strand</keyword>
<proteinExistence type="inferred from homology"/>
<dbReference type="InterPro" id="IPR036942">
    <property type="entry name" value="Beta-barrel_TonB_sf"/>
</dbReference>
<evidence type="ECO:0000259" key="13">
    <source>
        <dbReference type="Pfam" id="PF07715"/>
    </source>
</evidence>
<dbReference type="InterPro" id="IPR000531">
    <property type="entry name" value="Beta-barrel_TonB"/>
</dbReference>
<reference evidence="14 15" key="1">
    <citation type="submission" date="2020-08" db="EMBL/GenBank/DDBJ databases">
        <title>Genome sequence of Sphingomonas lutea KCTC 23642T.</title>
        <authorList>
            <person name="Hyun D.-W."/>
            <person name="Bae J.-W."/>
        </authorList>
    </citation>
    <scope>NUCLEOTIDE SEQUENCE [LARGE SCALE GENOMIC DNA]</scope>
    <source>
        <strain evidence="14 15">KCTC 23642</strain>
    </source>
</reference>